<organism evidence="7 8">
    <name type="scientific">Micromonospora phaseoli</name>
    <dbReference type="NCBI Taxonomy" id="1144548"/>
    <lineage>
        <taxon>Bacteria</taxon>
        <taxon>Bacillati</taxon>
        <taxon>Actinomycetota</taxon>
        <taxon>Actinomycetes</taxon>
        <taxon>Micromonosporales</taxon>
        <taxon>Micromonosporaceae</taxon>
        <taxon>Micromonospora</taxon>
    </lineage>
</organism>
<dbReference type="SMART" id="SM00382">
    <property type="entry name" value="AAA"/>
    <property type="match status" value="2"/>
</dbReference>
<keyword evidence="1 3" id="KW-0547">Nucleotide-binding</keyword>
<dbReference type="GO" id="GO:0005524">
    <property type="term" value="F:ATP binding"/>
    <property type="evidence" value="ECO:0007669"/>
    <property type="project" value="UniProtKB-UniRule"/>
</dbReference>
<keyword evidence="8" id="KW-1185">Reference proteome</keyword>
<feature type="binding site" evidence="3">
    <location>
        <begin position="693"/>
        <end position="700"/>
    </location>
    <ligand>
        <name>ATP</name>
        <dbReference type="ChEBI" id="CHEBI:30616"/>
    </ligand>
</feature>
<dbReference type="InterPro" id="IPR003593">
    <property type="entry name" value="AAA+_ATPase"/>
</dbReference>
<feature type="compositionally biased region" description="Pro residues" evidence="4">
    <location>
        <begin position="203"/>
        <end position="214"/>
    </location>
</feature>
<keyword evidence="2 3" id="KW-0067">ATP-binding</keyword>
<proteinExistence type="predicted"/>
<reference evidence="8" key="1">
    <citation type="submission" date="2016-10" db="EMBL/GenBank/DDBJ databases">
        <authorList>
            <person name="Varghese N."/>
            <person name="Submissions S."/>
        </authorList>
    </citation>
    <scope>NUCLEOTIDE SEQUENCE [LARGE SCALE GENOMIC DNA]</scope>
    <source>
        <strain evidence="8">CGMCC 4.7038</strain>
    </source>
</reference>
<dbReference type="GO" id="GO:0003677">
    <property type="term" value="F:DNA binding"/>
    <property type="evidence" value="ECO:0007669"/>
    <property type="project" value="InterPro"/>
</dbReference>
<evidence type="ECO:0000313" key="8">
    <source>
        <dbReference type="Proteomes" id="UP000198707"/>
    </source>
</evidence>
<dbReference type="RefSeq" id="WP_170147787.1">
    <property type="nucleotide sequence ID" value="NZ_BOPI01000018.1"/>
</dbReference>
<dbReference type="CDD" id="cd01127">
    <property type="entry name" value="TrwB_TraG_TraD_VirD4"/>
    <property type="match status" value="1"/>
</dbReference>
<name>A0A1H7DR32_9ACTN</name>
<dbReference type="Pfam" id="PF01580">
    <property type="entry name" value="FtsK_SpoIIIE"/>
    <property type="match status" value="1"/>
</dbReference>
<evidence type="ECO:0000256" key="3">
    <source>
        <dbReference type="PROSITE-ProRule" id="PRU00289"/>
    </source>
</evidence>
<accession>A0A1H7DR32</accession>
<dbReference type="STRING" id="1144548.SAMN05443287_11625"/>
<evidence type="ECO:0000256" key="5">
    <source>
        <dbReference type="SAM" id="Phobius"/>
    </source>
</evidence>
<sequence length="1463" mass="152615">MRLSVRIEEQRPVRDLAGPRFTTRDVCLVTVAPDVTVSELLDRLVGPVTARVAAGELVIEVDGAEVPGDTVLADLPMWAGSELSVRPAAPGGPAHRSPGGPAGRPVVELSRVAGPDSGQTIALDHGTFAIGRSRQAGVDFGPVARPLVHIETTAQLRVTATAVDDDCPVRVDGRDLTDDETDADLLDGTYLRLGDTAFRVAPPADPPTPLPWPAPSTGEAPAGREPLIRTPRVATTAPAEQVPVPAAPAPVSVPAPLSWLLLIAPLPIGVVMAFVFSPFFLVMVAMTPMMALARWVESKHRAKKDAIRMARESAAAAERFGADLDATRSAVAAAARAAYPGLAGLVRRAASGRDLWEVRPGDADELQVVVGVGARPWLPELGRRGAEELAGRPELSEALAERSRLSDVPIHVSLRDRSGLGVVGTGTATRSAVAAVVLDLVTRHGPADLALALVVQPDQLAAWDWLKWLPHLSGDDGTLRVASDPAATEQLLTRLAADTAPPSRTALTVAGGAGTGGAGATHTVVVVDGDDLLTGRVASMLGRLARGSGRTLVVSGRTERLPSVCRCFLELAPDGTADLTDAVTGERTSGLLAVRAAEGVCGQAARALARWTDPEQAVATALLPAHARLVDLLRAVVSGPNGLGRPVEELDPLSIGEWWRRGVSGMQATIGMTERGPLTLDLHSDGPHGLVVGTTGAGKSEFLRTVVASLACAHSPDALTFLLVDFKGGGAFDACAGLPHTVGLVTDLDEHLAARALRCLRAELRHRERRLREAGVSDIGDLVAPDPALPRLLIVIDEFATLAVELPGFLAALVDVAQRGRSLGIHLLLATQRPQGVVDGKIRANTNLRVALRVQDEADSRDVLGTRQAADIDRRRPGRAYVRLGAGEVVGVQTALVSAATPRGQRQRIEVAPFALLADQGTTMREDQPDGVPTDLERLVTAMVDAADWGGYPRPRVPCPPPLPPEVDAWSLAADVDGTVDAPGPVPLGLVDLPDEQRSDVWCWAPEAGGTLVLGADAAATGAVLATACLSLARHRAPDRQRIFVLEGLGTGLGALAGLPHVTAAVGVDDSERLARVLDQVDAEIAHRRASRSAGPDVLLVVAGWDALIEGAERAGIGEVGARLERVLRDGAPVGIRLLISASHDRGVPGRVLTQLPTKLCLRLADANSYTGLGLRARDVPELTGLRAIDTHTRREIQIGRHCDGRPGALAGAVARVAADYPDAVPAPTVTVLPELVPAGEVLSSSTAGGPVWRLGIGRHYRDLSVATLALGPGMHAVVAGPAGSGRTAALRLLAAAARASAPDARVLVVAADPDAWTGTQVTEVAGSFSELTSQPTTGRALLLVDGIESLPDAGPALDRLLPGLPAGIHVVTAGRTDAFRGMQPWQRAVTMSRTGLLLRPAPDDGEVLRVRLPREAPLRPLPGRGYLVEAGGLAQVQVAFLAQASPGARLAMPVRVFAGEAR</sequence>
<dbReference type="EMBL" id="FNYV01000016">
    <property type="protein sequence ID" value="SEK03844.1"/>
    <property type="molecule type" value="Genomic_DNA"/>
</dbReference>
<protein>
    <submittedName>
        <fullName evidence="7">DNA segregation ATPase FtsK/SpoIIIE, S-DNA-T family</fullName>
    </submittedName>
</protein>
<feature type="region of interest" description="Disordered" evidence="4">
    <location>
        <begin position="86"/>
        <end position="105"/>
    </location>
</feature>
<dbReference type="InterPro" id="IPR027417">
    <property type="entry name" value="P-loop_NTPase"/>
</dbReference>
<feature type="transmembrane region" description="Helical" evidence="5">
    <location>
        <begin position="259"/>
        <end position="284"/>
    </location>
</feature>
<keyword evidence="5" id="KW-1133">Transmembrane helix</keyword>
<gene>
    <name evidence="7" type="ORF">SAMN05443287_11625</name>
</gene>
<keyword evidence="5" id="KW-0472">Membrane</keyword>
<dbReference type="PANTHER" id="PTHR22683">
    <property type="entry name" value="SPORULATION PROTEIN RELATED"/>
    <property type="match status" value="1"/>
</dbReference>
<feature type="domain" description="FtsK" evidence="6">
    <location>
        <begin position="675"/>
        <end position="861"/>
    </location>
</feature>
<evidence type="ECO:0000313" key="7">
    <source>
        <dbReference type="EMBL" id="SEK03844.1"/>
    </source>
</evidence>
<evidence type="ECO:0000259" key="6">
    <source>
        <dbReference type="PROSITE" id="PS50901"/>
    </source>
</evidence>
<dbReference type="PROSITE" id="PS50901">
    <property type="entry name" value="FTSK"/>
    <property type="match status" value="2"/>
</dbReference>
<dbReference type="Proteomes" id="UP000198707">
    <property type="component" value="Unassembled WGS sequence"/>
</dbReference>
<dbReference type="PANTHER" id="PTHR22683:SF1">
    <property type="entry name" value="TYPE VII SECRETION SYSTEM PROTEIN ESSC"/>
    <property type="match status" value="1"/>
</dbReference>
<dbReference type="Gene3D" id="3.40.50.300">
    <property type="entry name" value="P-loop containing nucleotide triphosphate hydrolases"/>
    <property type="match status" value="4"/>
</dbReference>
<feature type="region of interest" description="Disordered" evidence="4">
    <location>
        <begin position="202"/>
        <end position="225"/>
    </location>
</feature>
<dbReference type="InterPro" id="IPR050206">
    <property type="entry name" value="FtsK/SpoIIIE/SftA"/>
</dbReference>
<dbReference type="InterPro" id="IPR002543">
    <property type="entry name" value="FtsK_dom"/>
</dbReference>
<keyword evidence="5" id="KW-0812">Transmembrane</keyword>
<evidence type="ECO:0000256" key="4">
    <source>
        <dbReference type="SAM" id="MobiDB-lite"/>
    </source>
</evidence>
<feature type="domain" description="FtsK" evidence="6">
    <location>
        <begin position="983"/>
        <end position="1171"/>
    </location>
</feature>
<dbReference type="SUPFAM" id="SSF52540">
    <property type="entry name" value="P-loop containing nucleoside triphosphate hydrolases"/>
    <property type="match status" value="2"/>
</dbReference>
<evidence type="ECO:0000256" key="2">
    <source>
        <dbReference type="ARBA" id="ARBA00022840"/>
    </source>
</evidence>
<evidence type="ECO:0000256" key="1">
    <source>
        <dbReference type="ARBA" id="ARBA00022741"/>
    </source>
</evidence>
<feature type="binding site" evidence="3">
    <location>
        <begin position="1015"/>
        <end position="1022"/>
    </location>
    <ligand>
        <name>ATP</name>
        <dbReference type="ChEBI" id="CHEBI:30616"/>
    </ligand>
</feature>